<feature type="transmembrane region" description="Helical" evidence="6">
    <location>
        <begin position="215"/>
        <end position="236"/>
    </location>
</feature>
<dbReference type="RefSeq" id="WP_210040797.1">
    <property type="nucleotide sequence ID" value="NZ_JBHLVU010000021.1"/>
</dbReference>
<feature type="transmembrane region" description="Helical" evidence="6">
    <location>
        <begin position="67"/>
        <end position="89"/>
    </location>
</feature>
<keyword evidence="4 6" id="KW-1133">Transmembrane helix</keyword>
<evidence type="ECO:0000256" key="6">
    <source>
        <dbReference type="SAM" id="Phobius"/>
    </source>
</evidence>
<dbReference type="Gene3D" id="1.10.3730.20">
    <property type="match status" value="1"/>
</dbReference>
<keyword evidence="5 6" id="KW-0472">Membrane</keyword>
<dbReference type="SUPFAM" id="SSF103481">
    <property type="entry name" value="Multidrug resistance efflux transporter EmrE"/>
    <property type="match status" value="2"/>
</dbReference>
<evidence type="ECO:0000256" key="4">
    <source>
        <dbReference type="ARBA" id="ARBA00022989"/>
    </source>
</evidence>
<feature type="transmembrane region" description="Helical" evidence="6">
    <location>
        <begin position="95"/>
        <end position="116"/>
    </location>
</feature>
<accession>A0ABS7C400</accession>
<keyword evidence="3 6" id="KW-0812">Transmembrane</keyword>
<feature type="transmembrane region" description="Helical" evidence="6">
    <location>
        <begin position="248"/>
        <end position="266"/>
    </location>
</feature>
<feature type="transmembrane region" description="Helical" evidence="6">
    <location>
        <begin position="272"/>
        <end position="292"/>
    </location>
</feature>
<dbReference type="InterPro" id="IPR050638">
    <property type="entry name" value="AA-Vitamin_Transporters"/>
</dbReference>
<name>A0ABS7C400_9BACL</name>
<dbReference type="Proteomes" id="UP001519887">
    <property type="component" value="Unassembled WGS sequence"/>
</dbReference>
<dbReference type="PANTHER" id="PTHR32322:SF2">
    <property type="entry name" value="EAMA DOMAIN-CONTAINING PROTEIN"/>
    <property type="match status" value="1"/>
</dbReference>
<feature type="domain" description="EamA" evidence="7">
    <location>
        <begin position="154"/>
        <end position="287"/>
    </location>
</feature>
<proteinExistence type="inferred from homology"/>
<keyword evidence="9" id="KW-1185">Reference proteome</keyword>
<feature type="transmembrane region" description="Helical" evidence="6">
    <location>
        <begin position="183"/>
        <end position="203"/>
    </location>
</feature>
<dbReference type="InterPro" id="IPR000620">
    <property type="entry name" value="EamA_dom"/>
</dbReference>
<evidence type="ECO:0000256" key="3">
    <source>
        <dbReference type="ARBA" id="ARBA00022692"/>
    </source>
</evidence>
<dbReference type="EMBL" id="JAHZIK010000401">
    <property type="protein sequence ID" value="MBW7455639.1"/>
    <property type="molecule type" value="Genomic_DNA"/>
</dbReference>
<dbReference type="InterPro" id="IPR037185">
    <property type="entry name" value="EmrE-like"/>
</dbReference>
<dbReference type="PANTHER" id="PTHR32322">
    <property type="entry name" value="INNER MEMBRANE TRANSPORTER"/>
    <property type="match status" value="1"/>
</dbReference>
<feature type="transmembrane region" description="Helical" evidence="6">
    <location>
        <begin position="150"/>
        <end position="171"/>
    </location>
</feature>
<evidence type="ECO:0000259" key="7">
    <source>
        <dbReference type="Pfam" id="PF00892"/>
    </source>
</evidence>
<feature type="transmembrane region" description="Helical" evidence="6">
    <location>
        <begin position="34"/>
        <end position="55"/>
    </location>
</feature>
<evidence type="ECO:0000256" key="1">
    <source>
        <dbReference type="ARBA" id="ARBA00004127"/>
    </source>
</evidence>
<comment type="similarity">
    <text evidence="2">Belongs to the EamA transporter family.</text>
</comment>
<reference evidence="8 9" key="1">
    <citation type="submission" date="2021-07" db="EMBL/GenBank/DDBJ databases">
        <title>Paenibacillus radiodurans sp. nov., isolated from the southeastern edge of Tengger Desert.</title>
        <authorList>
            <person name="Zhang G."/>
        </authorList>
    </citation>
    <scope>NUCLEOTIDE SEQUENCE [LARGE SCALE GENOMIC DNA]</scope>
    <source>
        <strain evidence="8 9">CCM 7311</strain>
    </source>
</reference>
<gene>
    <name evidence="8" type="ORF">K0U00_16560</name>
</gene>
<comment type="subcellular location">
    <subcellularLocation>
        <location evidence="1">Endomembrane system</location>
        <topology evidence="1">Multi-pass membrane protein</topology>
    </subcellularLocation>
</comment>
<evidence type="ECO:0000313" key="8">
    <source>
        <dbReference type="EMBL" id="MBW7455639.1"/>
    </source>
</evidence>
<comment type="caution">
    <text evidence="8">The sequence shown here is derived from an EMBL/GenBank/DDBJ whole genome shotgun (WGS) entry which is preliminary data.</text>
</comment>
<feature type="transmembrane region" description="Helical" evidence="6">
    <location>
        <begin position="125"/>
        <end position="144"/>
    </location>
</feature>
<evidence type="ECO:0000313" key="9">
    <source>
        <dbReference type="Proteomes" id="UP001519887"/>
    </source>
</evidence>
<feature type="transmembrane region" description="Helical" evidence="6">
    <location>
        <begin position="7"/>
        <end position="28"/>
    </location>
</feature>
<sequence>MKQIKIYLMLAGFAVFTGPSFNLAKYAVGYFSPFAAAAWRFGFAAAALLIILIVTEGIDKRQIKRNALWYIVLGVVGIFGFSTLFFVGLQYTSSVNGALIMALNPLLTTILARIILKDRITKKQAAGICLAFIGVLLVVVNGSADTIKTLSFSIGDVIIFGGNLCWTFYGVFGRRHIQDGSPLSTTTYTMIIGAVCLIAVSLFTTGPVTLPDIPVRAWGAILFMAFFTSVLGYLWWNKGMKEIGASKTSLFFNLVPVVTMIVSFAAGISVSVIQISGAVLVILGVLTASGVFHKQRHPQT</sequence>
<dbReference type="Pfam" id="PF00892">
    <property type="entry name" value="EamA"/>
    <property type="match status" value="2"/>
</dbReference>
<evidence type="ECO:0000256" key="5">
    <source>
        <dbReference type="ARBA" id="ARBA00023136"/>
    </source>
</evidence>
<evidence type="ECO:0000256" key="2">
    <source>
        <dbReference type="ARBA" id="ARBA00007362"/>
    </source>
</evidence>
<organism evidence="8 9">
    <name type="scientific">Paenibacillus sepulcri</name>
    <dbReference type="NCBI Taxonomy" id="359917"/>
    <lineage>
        <taxon>Bacteria</taxon>
        <taxon>Bacillati</taxon>
        <taxon>Bacillota</taxon>
        <taxon>Bacilli</taxon>
        <taxon>Bacillales</taxon>
        <taxon>Paenibacillaceae</taxon>
        <taxon>Paenibacillus</taxon>
    </lineage>
</organism>
<protein>
    <submittedName>
        <fullName evidence="8">EamA family transporter</fullName>
    </submittedName>
</protein>
<feature type="domain" description="EamA" evidence="7">
    <location>
        <begin position="6"/>
        <end position="139"/>
    </location>
</feature>